<proteinExistence type="inferred from homology"/>
<evidence type="ECO:0000256" key="2">
    <source>
        <dbReference type="ARBA" id="ARBA00022692"/>
    </source>
</evidence>
<evidence type="ECO:0000256" key="3">
    <source>
        <dbReference type="ARBA" id="ARBA00022989"/>
    </source>
</evidence>
<feature type="transmembrane region" description="Helical" evidence="7">
    <location>
        <begin position="183"/>
        <end position="205"/>
    </location>
</feature>
<feature type="transmembrane region" description="Helical" evidence="7">
    <location>
        <begin position="66"/>
        <end position="90"/>
    </location>
</feature>
<dbReference type="Pfam" id="PF20684">
    <property type="entry name" value="Fung_rhodopsin"/>
    <property type="match status" value="1"/>
</dbReference>
<feature type="region of interest" description="Disordered" evidence="6">
    <location>
        <begin position="328"/>
        <end position="405"/>
    </location>
</feature>
<evidence type="ECO:0000256" key="5">
    <source>
        <dbReference type="ARBA" id="ARBA00038359"/>
    </source>
</evidence>
<dbReference type="AlphaFoldDB" id="A0A1B8GAK0"/>
<dbReference type="GeneID" id="28842460"/>
<dbReference type="InterPro" id="IPR049326">
    <property type="entry name" value="Rhodopsin_dom_fungi"/>
</dbReference>
<dbReference type="PANTHER" id="PTHR33048">
    <property type="entry name" value="PTH11-LIKE INTEGRAL MEMBRANE PROTEIN (AFU_ORTHOLOGUE AFUA_5G11245)"/>
    <property type="match status" value="1"/>
</dbReference>
<dbReference type="STRING" id="342668.A0A1B8GAK0"/>
<comment type="similarity">
    <text evidence="5">Belongs to the SAT4 family.</text>
</comment>
<dbReference type="EMBL" id="KV460261">
    <property type="protein sequence ID" value="OBT92852.1"/>
    <property type="molecule type" value="Genomic_DNA"/>
</dbReference>
<dbReference type="Proteomes" id="UP000091956">
    <property type="component" value="Unassembled WGS sequence"/>
</dbReference>
<dbReference type="RefSeq" id="XP_018126585.1">
    <property type="nucleotide sequence ID" value="XM_018278490.2"/>
</dbReference>
<feature type="transmembrane region" description="Helical" evidence="7">
    <location>
        <begin position="34"/>
        <end position="54"/>
    </location>
</feature>
<evidence type="ECO:0000313" key="10">
    <source>
        <dbReference type="Proteomes" id="UP000091956"/>
    </source>
</evidence>
<evidence type="ECO:0000313" key="9">
    <source>
        <dbReference type="EMBL" id="OBT92852.1"/>
    </source>
</evidence>
<dbReference type="OrthoDB" id="444631at2759"/>
<feature type="domain" description="Rhodopsin" evidence="8">
    <location>
        <begin position="50"/>
        <end position="279"/>
    </location>
</feature>
<evidence type="ECO:0000259" key="8">
    <source>
        <dbReference type="Pfam" id="PF20684"/>
    </source>
</evidence>
<evidence type="ECO:0000256" key="4">
    <source>
        <dbReference type="ARBA" id="ARBA00023136"/>
    </source>
</evidence>
<comment type="subcellular location">
    <subcellularLocation>
        <location evidence="1">Membrane</location>
        <topology evidence="1">Multi-pass membrane protein</topology>
    </subcellularLocation>
</comment>
<keyword evidence="4 7" id="KW-0472">Membrane</keyword>
<sequence length="405" mass="44833">MASNAAPEGLMPAPLGVIPDFDVNHYNSTQIQFILAYSITLFFAVITLLLRLYTRIFLIQGFGLDDVFIILAMISSVAFFIVCVEIMKFGFGRHLWEVTGLQMANYLDNLIAMVTTYIWAPALTKISFLILLHRLNPIPWFRVSLYVLGMIILIYTLTINLVIAYPCSPLKPNTGDCLNHCGLWQAILNIVTDFLSILLPIRMVLTLKLPTTQKAILAGIFSTSIFVMVICVVRITYIMSLANNPDVTYSQGRAAVWSCVELNVGIVCASVIVLKPFMRHHFPGVFSTYVMSVDNSDATPIKSFPRGFSESKKANPSEYQHPNTFQMARVKGGSGTNDDGSGLGHGRSSRKGSMSTKSDETPMNGITVTKTVRMNSRTRKESRANFLDTESTEEINGPGPNYTPA</sequence>
<reference evidence="9 10" key="1">
    <citation type="submission" date="2016-03" db="EMBL/GenBank/DDBJ databases">
        <title>Comparative genomics of Pseudogymnoascus destructans, the fungus causing white-nose syndrome of bats.</title>
        <authorList>
            <person name="Palmer J.M."/>
            <person name="Drees K.P."/>
            <person name="Foster J.T."/>
            <person name="Lindner D.L."/>
        </authorList>
    </citation>
    <scope>NUCLEOTIDE SEQUENCE [LARGE SCALE GENOMIC DNA]</scope>
    <source>
        <strain evidence="9 10">UAMH 10579</strain>
    </source>
</reference>
<feature type="transmembrane region" description="Helical" evidence="7">
    <location>
        <begin position="254"/>
        <end position="274"/>
    </location>
</feature>
<evidence type="ECO:0000256" key="1">
    <source>
        <dbReference type="ARBA" id="ARBA00004141"/>
    </source>
</evidence>
<feature type="transmembrane region" description="Helical" evidence="7">
    <location>
        <begin position="217"/>
        <end position="242"/>
    </location>
</feature>
<gene>
    <name evidence="9" type="ORF">VE01_09074</name>
</gene>
<evidence type="ECO:0000256" key="7">
    <source>
        <dbReference type="SAM" id="Phobius"/>
    </source>
</evidence>
<keyword evidence="2 7" id="KW-0812">Transmembrane</keyword>
<feature type="transmembrane region" description="Helical" evidence="7">
    <location>
        <begin position="143"/>
        <end position="163"/>
    </location>
</feature>
<dbReference type="GO" id="GO:0016020">
    <property type="term" value="C:membrane"/>
    <property type="evidence" value="ECO:0007669"/>
    <property type="project" value="UniProtKB-SubCell"/>
</dbReference>
<feature type="compositionally biased region" description="Polar residues" evidence="6">
    <location>
        <begin position="364"/>
        <end position="375"/>
    </location>
</feature>
<keyword evidence="10" id="KW-1185">Reference proteome</keyword>
<keyword evidence="3 7" id="KW-1133">Transmembrane helix</keyword>
<feature type="transmembrane region" description="Helical" evidence="7">
    <location>
        <begin position="110"/>
        <end position="131"/>
    </location>
</feature>
<name>A0A1B8GAK0_9PEZI</name>
<reference evidence="10" key="2">
    <citation type="journal article" date="2018" name="Nat. Commun.">
        <title>Extreme sensitivity to ultraviolet light in the fungal pathogen causing white-nose syndrome of bats.</title>
        <authorList>
            <person name="Palmer J.M."/>
            <person name="Drees K.P."/>
            <person name="Foster J.T."/>
            <person name="Lindner D.L."/>
        </authorList>
    </citation>
    <scope>NUCLEOTIDE SEQUENCE [LARGE SCALE GENOMIC DNA]</scope>
    <source>
        <strain evidence="10">UAMH 10579</strain>
    </source>
</reference>
<dbReference type="PANTHER" id="PTHR33048:SF47">
    <property type="entry name" value="INTEGRAL MEMBRANE PROTEIN-RELATED"/>
    <property type="match status" value="1"/>
</dbReference>
<accession>A0A1B8GAK0</accession>
<evidence type="ECO:0000256" key="6">
    <source>
        <dbReference type="SAM" id="MobiDB-lite"/>
    </source>
</evidence>
<dbReference type="InterPro" id="IPR052337">
    <property type="entry name" value="SAT4-like"/>
</dbReference>
<organism evidence="9 10">
    <name type="scientific">Pseudogymnoascus verrucosus</name>
    <dbReference type="NCBI Taxonomy" id="342668"/>
    <lineage>
        <taxon>Eukaryota</taxon>
        <taxon>Fungi</taxon>
        <taxon>Dikarya</taxon>
        <taxon>Ascomycota</taxon>
        <taxon>Pezizomycotina</taxon>
        <taxon>Leotiomycetes</taxon>
        <taxon>Thelebolales</taxon>
        <taxon>Thelebolaceae</taxon>
        <taxon>Pseudogymnoascus</taxon>
    </lineage>
</organism>
<protein>
    <recommendedName>
        <fullName evidence="8">Rhodopsin domain-containing protein</fullName>
    </recommendedName>
</protein>